<gene>
    <name evidence="1" type="ORF">IP91_02093</name>
</gene>
<dbReference type="InterPro" id="IPR027417">
    <property type="entry name" value="P-loop_NTPase"/>
</dbReference>
<keyword evidence="2" id="KW-1185">Reference proteome</keyword>
<dbReference type="Proteomes" id="UP000318431">
    <property type="component" value="Unassembled WGS sequence"/>
</dbReference>
<sequence length="171" mass="17876">MIVTIVSEGSCNAKLALAERLAAHRSLSGRKVLLVDADSEPHPHPPLPVAAKCVNGKSVGAELENLGMRFQDIVVDADGRDSLGSRAALIAARVVVVPADAVHNDPARAIRLADRIANARLFNPGLRIVIVPCDQPCGTDAACATTILQRTLPGAELSASGEALFASVFRN</sequence>
<evidence type="ECO:0000313" key="1">
    <source>
        <dbReference type="EMBL" id="TWI66281.1"/>
    </source>
</evidence>
<comment type="caution">
    <text evidence="1">The sequence shown here is derived from an EMBL/GenBank/DDBJ whole genome shotgun (WGS) entry which is preliminary data.</text>
</comment>
<protein>
    <submittedName>
        <fullName evidence="1">Chromosome partitioning protein</fullName>
    </submittedName>
</protein>
<dbReference type="OrthoDB" id="69313at2"/>
<dbReference type="Gene3D" id="3.40.50.300">
    <property type="entry name" value="P-loop containing nucleotide triphosphate hydrolases"/>
    <property type="match status" value="1"/>
</dbReference>
<reference evidence="1 2" key="1">
    <citation type="journal article" date="2015" name="Stand. Genomic Sci.">
        <title>Genomic Encyclopedia of Bacterial and Archaeal Type Strains, Phase III: the genomes of soil and plant-associated and newly described type strains.</title>
        <authorList>
            <person name="Whitman W.B."/>
            <person name="Woyke T."/>
            <person name="Klenk H.P."/>
            <person name="Zhou Y."/>
            <person name="Lilburn T.G."/>
            <person name="Beck B.J."/>
            <person name="De Vos P."/>
            <person name="Vandamme P."/>
            <person name="Eisen J.A."/>
            <person name="Garrity G."/>
            <person name="Hugenholtz P."/>
            <person name="Kyrpides N.C."/>
        </authorList>
    </citation>
    <scope>NUCLEOTIDE SEQUENCE [LARGE SCALE GENOMIC DNA]</scope>
    <source>
        <strain evidence="1 2">CGMCC 1.10822</strain>
    </source>
</reference>
<dbReference type="SUPFAM" id="SSF52540">
    <property type="entry name" value="P-loop containing nucleoside triphosphate hydrolases"/>
    <property type="match status" value="1"/>
</dbReference>
<evidence type="ECO:0000313" key="2">
    <source>
        <dbReference type="Proteomes" id="UP000318431"/>
    </source>
</evidence>
<organism evidence="1 2">
    <name type="scientific">Pseudoduganella lurida</name>
    <dbReference type="NCBI Taxonomy" id="1036180"/>
    <lineage>
        <taxon>Bacteria</taxon>
        <taxon>Pseudomonadati</taxon>
        <taxon>Pseudomonadota</taxon>
        <taxon>Betaproteobacteria</taxon>
        <taxon>Burkholderiales</taxon>
        <taxon>Oxalobacteraceae</taxon>
        <taxon>Telluria group</taxon>
        <taxon>Pseudoduganella</taxon>
    </lineage>
</organism>
<dbReference type="AlphaFoldDB" id="A0A562RB33"/>
<dbReference type="RefSeq" id="WP_145648923.1">
    <property type="nucleotide sequence ID" value="NZ_VLLB01000003.1"/>
</dbReference>
<dbReference type="EMBL" id="VLLB01000003">
    <property type="protein sequence ID" value="TWI66281.1"/>
    <property type="molecule type" value="Genomic_DNA"/>
</dbReference>
<name>A0A562RB33_9BURK</name>
<accession>A0A562RB33</accession>
<proteinExistence type="predicted"/>